<evidence type="ECO:0000313" key="2">
    <source>
        <dbReference type="EMBL" id="MBC1488977.1"/>
    </source>
</evidence>
<evidence type="ECO:0000313" key="4">
    <source>
        <dbReference type="Proteomes" id="UP000561617"/>
    </source>
</evidence>
<dbReference type="Proteomes" id="UP000587800">
    <property type="component" value="Unassembled WGS sequence"/>
</dbReference>
<organism evidence="2 4">
    <name type="scientific">Listeria immobilis</name>
    <dbReference type="NCBI Taxonomy" id="2713502"/>
    <lineage>
        <taxon>Bacteria</taxon>
        <taxon>Bacillati</taxon>
        <taxon>Bacillota</taxon>
        <taxon>Bacilli</taxon>
        <taxon>Bacillales</taxon>
        <taxon>Listeriaceae</taxon>
        <taxon>Listeria</taxon>
    </lineage>
</organism>
<sequence length="193" mass="21972">MIKNTIMERRSIKKANDAPISRETINSLLEQAAFAPFHSKIEPWNVYILHTLEEKERYIEKIIAFNEREQGVTFSAAEVADLKAGYAKKIITPPYLLIITTKIIGHGKKDFESIGATSAFIQNMQLLGWEAGIGMIWRTNKFIFDNKFATDLGIPAEQKIIGTLHLTTLEEIPEPKPRRPLNEWVTDLADLSY</sequence>
<evidence type="ECO:0000313" key="5">
    <source>
        <dbReference type="Proteomes" id="UP000587800"/>
    </source>
</evidence>
<dbReference type="InterPro" id="IPR029479">
    <property type="entry name" value="Nitroreductase"/>
</dbReference>
<keyword evidence="5" id="KW-1185">Reference proteome</keyword>
<dbReference type="PANTHER" id="PTHR43821:SF1">
    <property type="entry name" value="NAD(P)H NITROREDUCTASE YDJA-RELATED"/>
    <property type="match status" value="1"/>
</dbReference>
<dbReference type="AlphaFoldDB" id="A0A7X0X7L0"/>
<name>A0A7X0X7L0_9LIST</name>
<comment type="caution">
    <text evidence="2">The sequence shown here is derived from an EMBL/GenBank/DDBJ whole genome shotgun (WGS) entry which is preliminary data.</text>
</comment>
<gene>
    <name evidence="2" type="ORF">HCJ38_08130</name>
    <name evidence="3" type="ORF">HCJ59_02290</name>
</gene>
<dbReference type="GO" id="GO:0016491">
    <property type="term" value="F:oxidoreductase activity"/>
    <property type="evidence" value="ECO:0007669"/>
    <property type="project" value="InterPro"/>
</dbReference>
<dbReference type="Gene3D" id="3.40.109.10">
    <property type="entry name" value="NADH Oxidase"/>
    <property type="match status" value="1"/>
</dbReference>
<dbReference type="SUPFAM" id="SSF55469">
    <property type="entry name" value="FMN-dependent nitroreductase-like"/>
    <property type="match status" value="1"/>
</dbReference>
<proteinExistence type="predicted"/>
<dbReference type="InterPro" id="IPR000415">
    <property type="entry name" value="Nitroreductase-like"/>
</dbReference>
<feature type="domain" description="Nitroreductase" evidence="1">
    <location>
        <begin position="6"/>
        <end position="165"/>
    </location>
</feature>
<dbReference type="InterPro" id="IPR052530">
    <property type="entry name" value="NAD(P)H_nitroreductase"/>
</dbReference>
<dbReference type="EMBL" id="JAASUB010000002">
    <property type="protein sequence ID" value="MBC1508740.1"/>
    <property type="molecule type" value="Genomic_DNA"/>
</dbReference>
<evidence type="ECO:0000313" key="3">
    <source>
        <dbReference type="EMBL" id="MBC1508740.1"/>
    </source>
</evidence>
<dbReference type="RefSeq" id="WP_185345863.1">
    <property type="nucleotide sequence ID" value="NZ_JAASTU010000008.1"/>
</dbReference>
<dbReference type="Pfam" id="PF00881">
    <property type="entry name" value="Nitroreductase"/>
    <property type="match status" value="1"/>
</dbReference>
<reference evidence="4 5" key="1">
    <citation type="submission" date="2020-03" db="EMBL/GenBank/DDBJ databases">
        <title>Soil Listeria distribution.</title>
        <authorList>
            <person name="Liao J."/>
            <person name="Wiedmann M."/>
        </authorList>
    </citation>
    <scope>NUCLEOTIDE SEQUENCE [LARGE SCALE GENOMIC DNA]</scope>
    <source>
        <strain evidence="3 5">FSL L7-1515</strain>
        <strain evidence="2 4">FSL L7-1554</strain>
    </source>
</reference>
<dbReference type="PANTHER" id="PTHR43821">
    <property type="entry name" value="NAD(P)H NITROREDUCTASE YDJA-RELATED"/>
    <property type="match status" value="1"/>
</dbReference>
<accession>A0A7X0X7L0</accession>
<evidence type="ECO:0000259" key="1">
    <source>
        <dbReference type="Pfam" id="PF00881"/>
    </source>
</evidence>
<protein>
    <submittedName>
        <fullName evidence="2">Nitroreductase</fullName>
    </submittedName>
</protein>
<dbReference type="EMBL" id="JAASTW010000008">
    <property type="protein sequence ID" value="MBC1488977.1"/>
    <property type="molecule type" value="Genomic_DNA"/>
</dbReference>
<dbReference type="Proteomes" id="UP000561617">
    <property type="component" value="Unassembled WGS sequence"/>
</dbReference>